<dbReference type="GO" id="GO:0003697">
    <property type="term" value="F:single-stranded DNA binding"/>
    <property type="evidence" value="ECO:0007669"/>
    <property type="project" value="InterPro"/>
</dbReference>
<feature type="compositionally biased region" description="Basic and acidic residues" evidence="8">
    <location>
        <begin position="307"/>
        <end position="369"/>
    </location>
</feature>
<dbReference type="InterPro" id="IPR036590">
    <property type="entry name" value="SRAP-like"/>
</dbReference>
<keyword evidence="4" id="KW-0378">Hydrolase</keyword>
<evidence type="ECO:0000256" key="5">
    <source>
        <dbReference type="ARBA" id="ARBA00023124"/>
    </source>
</evidence>
<evidence type="ECO:0008006" key="11">
    <source>
        <dbReference type="Google" id="ProtNLM"/>
    </source>
</evidence>
<sequence>MCGRYALGIRLAFIRHQLQQQGHPVDEAPEDDDVRETFNFAPGNMGAVYRADAPDQGYYSPDEAPQDEQHAAGHERPESPGETQHVHEQGEKEHVKYKLQSMKWGLVPFWTKRSPNYGTLMKTINCRDDSLAENKGMWTPMKKRKRCIVVCQGFYEWLKKGKEKIPYFIRRKDGNLMCFAGLWDCVKYDDSDEKLYTYTVITTASNPYLEFIHDRMPVILDLGSPEIAAWLDPHRTTWTKELQSILKPYEGELEAYPVSRDVGKVGNNSPDFIVPLNSKDNKKNIANFFSNTQKKAKTEITPSQPEKVIEVEHPEKHSKGKSRIDHEAKADTGDKELKDRTTILKRERTPDEGKDIKPSKIPKTHDTRKSPTKPEASPSPSKAAAATPKRKMRSATSNGTAATKTKGTDAKKVSHGSQRITSFFKK</sequence>
<dbReference type="Pfam" id="PF02586">
    <property type="entry name" value="SRAP"/>
    <property type="match status" value="1"/>
</dbReference>
<evidence type="ECO:0000256" key="2">
    <source>
        <dbReference type="ARBA" id="ARBA00022670"/>
    </source>
</evidence>
<evidence type="ECO:0000256" key="4">
    <source>
        <dbReference type="ARBA" id="ARBA00022801"/>
    </source>
</evidence>
<evidence type="ECO:0000256" key="3">
    <source>
        <dbReference type="ARBA" id="ARBA00022763"/>
    </source>
</evidence>
<evidence type="ECO:0000313" key="9">
    <source>
        <dbReference type="EMBL" id="WEW60880.1"/>
    </source>
</evidence>
<dbReference type="EMBL" id="CP120630">
    <property type="protein sequence ID" value="WEW60880.1"/>
    <property type="molecule type" value="Genomic_DNA"/>
</dbReference>
<keyword evidence="3" id="KW-0227">DNA damage</keyword>
<keyword evidence="2" id="KW-0645">Protease</keyword>
<comment type="similarity">
    <text evidence="1">Belongs to the SOS response-associated peptidase family.</text>
</comment>
<evidence type="ECO:0000256" key="1">
    <source>
        <dbReference type="ARBA" id="ARBA00008136"/>
    </source>
</evidence>
<gene>
    <name evidence="9" type="ORF">PRK78_006368</name>
</gene>
<dbReference type="AlphaFoldDB" id="A0AAF0IKE7"/>
<evidence type="ECO:0000256" key="6">
    <source>
        <dbReference type="ARBA" id="ARBA00023125"/>
    </source>
</evidence>
<feature type="compositionally biased region" description="Low complexity" evidence="8">
    <location>
        <begin position="373"/>
        <end position="387"/>
    </location>
</feature>
<dbReference type="PANTHER" id="PTHR13604">
    <property type="entry name" value="DC12-RELATED"/>
    <property type="match status" value="1"/>
</dbReference>
<dbReference type="PANTHER" id="PTHR13604:SF0">
    <property type="entry name" value="ABASIC SITE PROCESSING PROTEIN HMCES"/>
    <property type="match status" value="1"/>
</dbReference>
<keyword evidence="6" id="KW-0238">DNA-binding</keyword>
<dbReference type="SUPFAM" id="SSF143081">
    <property type="entry name" value="BB1717-like"/>
    <property type="match status" value="1"/>
</dbReference>
<feature type="region of interest" description="Disordered" evidence="8">
    <location>
        <begin position="45"/>
        <end position="91"/>
    </location>
</feature>
<keyword evidence="7" id="KW-0456">Lyase</keyword>
<dbReference type="Proteomes" id="UP001219355">
    <property type="component" value="Chromosome 4"/>
</dbReference>
<evidence type="ECO:0000313" key="10">
    <source>
        <dbReference type="Proteomes" id="UP001219355"/>
    </source>
</evidence>
<keyword evidence="10" id="KW-1185">Reference proteome</keyword>
<dbReference type="GO" id="GO:0016829">
    <property type="term" value="F:lyase activity"/>
    <property type="evidence" value="ECO:0007669"/>
    <property type="project" value="UniProtKB-KW"/>
</dbReference>
<reference evidence="9" key="1">
    <citation type="submission" date="2023-03" db="EMBL/GenBank/DDBJ databases">
        <title>Emydomyces testavorans Genome Sequence.</title>
        <authorList>
            <person name="Hoyer L."/>
        </authorList>
    </citation>
    <scope>NUCLEOTIDE SEQUENCE</scope>
    <source>
        <strain evidence="9">16-2883</strain>
    </source>
</reference>
<name>A0AAF0IKE7_9EURO</name>
<evidence type="ECO:0000256" key="7">
    <source>
        <dbReference type="ARBA" id="ARBA00023239"/>
    </source>
</evidence>
<keyword evidence="5" id="KW-0190">Covalent protein-DNA linkage</keyword>
<accession>A0AAF0IKE7</accession>
<feature type="compositionally biased region" description="Basic and acidic residues" evidence="8">
    <location>
        <begin position="67"/>
        <end position="91"/>
    </location>
</feature>
<feature type="compositionally biased region" description="Polar residues" evidence="8">
    <location>
        <begin position="415"/>
        <end position="426"/>
    </location>
</feature>
<dbReference type="Gene3D" id="3.90.1680.10">
    <property type="entry name" value="SOS response associated peptidase-like"/>
    <property type="match status" value="1"/>
</dbReference>
<organism evidence="9 10">
    <name type="scientific">Emydomyces testavorans</name>
    <dbReference type="NCBI Taxonomy" id="2070801"/>
    <lineage>
        <taxon>Eukaryota</taxon>
        <taxon>Fungi</taxon>
        <taxon>Dikarya</taxon>
        <taxon>Ascomycota</taxon>
        <taxon>Pezizomycotina</taxon>
        <taxon>Eurotiomycetes</taxon>
        <taxon>Eurotiomycetidae</taxon>
        <taxon>Onygenales</taxon>
        <taxon>Nannizziopsiaceae</taxon>
        <taxon>Emydomyces</taxon>
    </lineage>
</organism>
<feature type="compositionally biased region" description="Low complexity" evidence="8">
    <location>
        <begin position="394"/>
        <end position="405"/>
    </location>
</feature>
<dbReference type="GO" id="GO:0006508">
    <property type="term" value="P:proteolysis"/>
    <property type="evidence" value="ECO:0007669"/>
    <property type="project" value="UniProtKB-KW"/>
</dbReference>
<protein>
    <recommendedName>
        <fullName evidence="11">DUF159 domain protein</fullName>
    </recommendedName>
</protein>
<proteinExistence type="inferred from homology"/>
<dbReference type="InterPro" id="IPR003738">
    <property type="entry name" value="SRAP"/>
</dbReference>
<feature type="region of interest" description="Disordered" evidence="8">
    <location>
        <begin position="294"/>
        <end position="426"/>
    </location>
</feature>
<dbReference type="GO" id="GO:0008233">
    <property type="term" value="F:peptidase activity"/>
    <property type="evidence" value="ECO:0007669"/>
    <property type="project" value="UniProtKB-KW"/>
</dbReference>
<dbReference type="GO" id="GO:0106300">
    <property type="term" value="P:protein-DNA covalent cross-linking repair"/>
    <property type="evidence" value="ECO:0007669"/>
    <property type="project" value="InterPro"/>
</dbReference>
<evidence type="ECO:0000256" key="8">
    <source>
        <dbReference type="SAM" id="MobiDB-lite"/>
    </source>
</evidence>